<dbReference type="CDD" id="cd02503">
    <property type="entry name" value="MobA"/>
    <property type="match status" value="1"/>
</dbReference>
<dbReference type="InterPro" id="IPR025877">
    <property type="entry name" value="MobA-like_NTP_Trfase"/>
</dbReference>
<dbReference type="HAMAP" id="MF_00316">
    <property type="entry name" value="MobA"/>
    <property type="match status" value="1"/>
</dbReference>
<name>A0A1H3VGC2_9BURK</name>
<keyword evidence="5 8" id="KW-0460">Magnesium</keyword>
<feature type="binding site" evidence="8">
    <location>
        <begin position="48"/>
        <end position="50"/>
    </location>
    <ligand>
        <name>GTP</name>
        <dbReference type="ChEBI" id="CHEBI:37565"/>
    </ligand>
</feature>
<protein>
    <recommendedName>
        <fullName evidence="8">Molybdenum cofactor guanylyltransferase</fullName>
        <shortName evidence="8">MoCo guanylyltransferase</shortName>
        <ecNumber evidence="8">2.7.7.77</ecNumber>
    </recommendedName>
    <alternativeName>
        <fullName evidence="8">GTP:molybdopterin guanylyltransferase</fullName>
    </alternativeName>
    <alternativeName>
        <fullName evidence="8">Mo-MPT guanylyltransferase</fullName>
    </alternativeName>
    <alternativeName>
        <fullName evidence="8">Molybdopterin guanylyltransferase</fullName>
    </alternativeName>
    <alternativeName>
        <fullName evidence="8">Molybdopterin-guanine dinucleotide synthase</fullName>
        <shortName evidence="8">MGD synthase</shortName>
    </alternativeName>
</protein>
<feature type="binding site" evidence="8">
    <location>
        <position position="89"/>
    </location>
    <ligand>
        <name>GTP</name>
        <dbReference type="ChEBI" id="CHEBI:37565"/>
    </ligand>
</feature>
<proteinExistence type="inferred from homology"/>
<evidence type="ECO:0000256" key="7">
    <source>
        <dbReference type="ARBA" id="ARBA00023150"/>
    </source>
</evidence>
<evidence type="ECO:0000256" key="8">
    <source>
        <dbReference type="HAMAP-Rule" id="MF_00316"/>
    </source>
</evidence>
<evidence type="ECO:0000256" key="2">
    <source>
        <dbReference type="ARBA" id="ARBA00022679"/>
    </source>
</evidence>
<evidence type="ECO:0000256" key="4">
    <source>
        <dbReference type="ARBA" id="ARBA00022741"/>
    </source>
</evidence>
<dbReference type="GO" id="GO:1902758">
    <property type="term" value="P:bis(molybdopterin guanine dinucleotide)molybdenum biosynthetic process"/>
    <property type="evidence" value="ECO:0007669"/>
    <property type="project" value="TreeGrafter"/>
</dbReference>
<dbReference type="AlphaFoldDB" id="A0A1H3VGC2"/>
<evidence type="ECO:0000256" key="6">
    <source>
        <dbReference type="ARBA" id="ARBA00023134"/>
    </source>
</evidence>
<dbReference type="STRING" id="592050.SAMN05421875_10174"/>
<evidence type="ECO:0000256" key="1">
    <source>
        <dbReference type="ARBA" id="ARBA00022490"/>
    </source>
</evidence>
<dbReference type="InterPro" id="IPR013482">
    <property type="entry name" value="Molybde_CF_guanTrfase"/>
</dbReference>
<keyword evidence="4 8" id="KW-0547">Nucleotide-binding</keyword>
<comment type="cofactor">
    <cofactor evidence="8">
        <name>Mg(2+)</name>
        <dbReference type="ChEBI" id="CHEBI:18420"/>
    </cofactor>
</comment>
<dbReference type="Gene3D" id="3.90.550.10">
    <property type="entry name" value="Spore Coat Polysaccharide Biosynthesis Protein SpsA, Chain A"/>
    <property type="match status" value="1"/>
</dbReference>
<sequence length="246" mass="25838">MRCNNPLSDFTASPISCAARGQGDAALAESATTIKDMIETNDITGLVLAGGRGSRMGGVDKGLQNFRGLPLALHTLMRLQMQVGATMVNANRNLAAYEAFGAPVWPDVIADYAGPLAGFLTGLERCETPWLLTVPCDTPLFPLDLAARLAAAADAQGADIAMAAAPEDDGAGGTAVRTQPVFCLLRVDLLESLVAFTQAGGRKIDAWTAQHPHVVVPFDQPGDDPLAFFNANTLDELHRLESAGIP</sequence>
<dbReference type="GO" id="GO:0061603">
    <property type="term" value="F:molybdenum cofactor guanylyltransferase activity"/>
    <property type="evidence" value="ECO:0007669"/>
    <property type="project" value="UniProtKB-EC"/>
</dbReference>
<dbReference type="GO" id="GO:0005737">
    <property type="term" value="C:cytoplasm"/>
    <property type="evidence" value="ECO:0007669"/>
    <property type="project" value="UniProtKB-SubCell"/>
</dbReference>
<evidence type="ECO:0000313" key="10">
    <source>
        <dbReference type="EMBL" id="SDZ73182.1"/>
    </source>
</evidence>
<organism evidence="10 11">
    <name type="scientific">Acidovorax soli</name>
    <dbReference type="NCBI Taxonomy" id="592050"/>
    <lineage>
        <taxon>Bacteria</taxon>
        <taxon>Pseudomonadati</taxon>
        <taxon>Pseudomonadota</taxon>
        <taxon>Betaproteobacteria</taxon>
        <taxon>Burkholderiales</taxon>
        <taxon>Comamonadaceae</taxon>
        <taxon>Acidovorax</taxon>
    </lineage>
</organism>
<dbReference type="InterPro" id="IPR029044">
    <property type="entry name" value="Nucleotide-diphossugar_trans"/>
</dbReference>
<dbReference type="Pfam" id="PF12804">
    <property type="entry name" value="NTP_transf_3"/>
    <property type="match status" value="1"/>
</dbReference>
<accession>A0A1H3VGC2</accession>
<dbReference type="SUPFAM" id="SSF53448">
    <property type="entry name" value="Nucleotide-diphospho-sugar transferases"/>
    <property type="match status" value="1"/>
</dbReference>
<comment type="subunit">
    <text evidence="8">Monomer.</text>
</comment>
<dbReference type="GO" id="GO:0046872">
    <property type="term" value="F:metal ion binding"/>
    <property type="evidence" value="ECO:0007669"/>
    <property type="project" value="UniProtKB-KW"/>
</dbReference>
<dbReference type="EC" id="2.7.7.77" evidence="8"/>
<dbReference type="NCBIfam" id="TIGR02665">
    <property type="entry name" value="molyb_mobA"/>
    <property type="match status" value="1"/>
</dbReference>
<keyword evidence="6 8" id="KW-0342">GTP-binding</keyword>
<dbReference type="PANTHER" id="PTHR19136:SF81">
    <property type="entry name" value="MOLYBDENUM COFACTOR GUANYLYLTRANSFERASE"/>
    <property type="match status" value="1"/>
</dbReference>
<feature type="domain" description="MobA-like NTP transferase" evidence="9">
    <location>
        <begin position="45"/>
        <end position="206"/>
    </location>
</feature>
<feature type="binding site" evidence="8">
    <location>
        <position position="137"/>
    </location>
    <ligand>
        <name>Mg(2+)</name>
        <dbReference type="ChEBI" id="CHEBI:18420"/>
    </ligand>
</feature>
<keyword evidence="7 8" id="KW-0501">Molybdenum cofactor biosynthesis</keyword>
<comment type="function">
    <text evidence="8">Transfers a GMP moiety from GTP to Mo-molybdopterin (Mo-MPT) cofactor (Moco or molybdenum cofactor) to form Mo-molybdopterin guanine dinucleotide (Mo-MGD) cofactor.</text>
</comment>
<feature type="binding site" evidence="8">
    <location>
        <position position="137"/>
    </location>
    <ligand>
        <name>GTP</name>
        <dbReference type="ChEBI" id="CHEBI:37565"/>
    </ligand>
</feature>
<keyword evidence="1 8" id="KW-0963">Cytoplasm</keyword>
<evidence type="ECO:0000313" key="11">
    <source>
        <dbReference type="Proteomes" id="UP000199002"/>
    </source>
</evidence>
<feature type="binding site" evidence="8">
    <location>
        <position position="107"/>
    </location>
    <ligand>
        <name>GTP</name>
        <dbReference type="ChEBI" id="CHEBI:37565"/>
    </ligand>
</feature>
<comment type="domain">
    <text evidence="8">The N-terminal domain determines nucleotide recognition and specific binding, while the C-terminal domain determines the specific binding to the target protein.</text>
</comment>
<gene>
    <name evidence="8" type="primary">mobA</name>
    <name evidence="10" type="ORF">SAMN05421875_10174</name>
</gene>
<keyword evidence="3 8" id="KW-0479">Metal-binding</keyword>
<evidence type="ECO:0000256" key="3">
    <source>
        <dbReference type="ARBA" id="ARBA00022723"/>
    </source>
</evidence>
<reference evidence="11" key="1">
    <citation type="submission" date="2016-10" db="EMBL/GenBank/DDBJ databases">
        <authorList>
            <person name="Varghese N."/>
            <person name="Submissions S."/>
        </authorList>
    </citation>
    <scope>NUCLEOTIDE SEQUENCE [LARGE SCALE GENOMIC DNA]</scope>
    <source>
        <strain evidence="11">DSM 25157</strain>
    </source>
</reference>
<evidence type="ECO:0000256" key="5">
    <source>
        <dbReference type="ARBA" id="ARBA00022842"/>
    </source>
</evidence>
<dbReference type="PANTHER" id="PTHR19136">
    <property type="entry name" value="MOLYBDENUM COFACTOR GUANYLYLTRANSFERASE"/>
    <property type="match status" value="1"/>
</dbReference>
<comment type="similarity">
    <text evidence="8">Belongs to the MobA family.</text>
</comment>
<keyword evidence="2 8" id="KW-0808">Transferase</keyword>
<comment type="subcellular location">
    <subcellularLocation>
        <location evidence="8">Cytoplasm</location>
    </subcellularLocation>
</comment>
<dbReference type="EMBL" id="FNQJ01000001">
    <property type="protein sequence ID" value="SDZ73182.1"/>
    <property type="molecule type" value="Genomic_DNA"/>
</dbReference>
<keyword evidence="11" id="KW-1185">Reference proteome</keyword>
<comment type="catalytic activity">
    <reaction evidence="8">
        <text>Mo-molybdopterin + GTP + H(+) = Mo-molybdopterin guanine dinucleotide + diphosphate</text>
        <dbReference type="Rhea" id="RHEA:34243"/>
        <dbReference type="ChEBI" id="CHEBI:15378"/>
        <dbReference type="ChEBI" id="CHEBI:33019"/>
        <dbReference type="ChEBI" id="CHEBI:37565"/>
        <dbReference type="ChEBI" id="CHEBI:71302"/>
        <dbReference type="ChEBI" id="CHEBI:71310"/>
        <dbReference type="EC" id="2.7.7.77"/>
    </reaction>
</comment>
<dbReference type="GO" id="GO:0005525">
    <property type="term" value="F:GTP binding"/>
    <property type="evidence" value="ECO:0007669"/>
    <property type="project" value="UniProtKB-UniRule"/>
</dbReference>
<feature type="binding site" evidence="8">
    <location>
        <position position="61"/>
    </location>
    <ligand>
        <name>GTP</name>
        <dbReference type="ChEBI" id="CHEBI:37565"/>
    </ligand>
</feature>
<dbReference type="Proteomes" id="UP000199002">
    <property type="component" value="Unassembled WGS sequence"/>
</dbReference>
<evidence type="ECO:0000259" key="9">
    <source>
        <dbReference type="Pfam" id="PF12804"/>
    </source>
</evidence>